<protein>
    <submittedName>
        <fullName evidence="1">Uncharacterized protein</fullName>
    </submittedName>
</protein>
<reference evidence="1" key="1">
    <citation type="journal article" date="2020" name="Nature">
        <title>Giant virus diversity and host interactions through global metagenomics.</title>
        <authorList>
            <person name="Schulz F."/>
            <person name="Roux S."/>
            <person name="Paez-Espino D."/>
            <person name="Jungbluth S."/>
            <person name="Walsh D.A."/>
            <person name="Denef V.J."/>
            <person name="McMahon K.D."/>
            <person name="Konstantinidis K.T."/>
            <person name="Eloe-Fadrosh E.A."/>
            <person name="Kyrpides N.C."/>
            <person name="Woyke T."/>
        </authorList>
    </citation>
    <scope>NUCLEOTIDE SEQUENCE</scope>
    <source>
        <strain evidence="1">GVMAG-M-3300023179-73</strain>
    </source>
</reference>
<proteinExistence type="predicted"/>
<name>A0A6C0H7X7_9ZZZZ</name>
<evidence type="ECO:0000313" key="1">
    <source>
        <dbReference type="EMBL" id="QHT76113.1"/>
    </source>
</evidence>
<dbReference type="EMBL" id="MN739889">
    <property type="protein sequence ID" value="QHT76113.1"/>
    <property type="molecule type" value="Genomic_DNA"/>
</dbReference>
<sequence>MNSDEDIISINIPMSWQLVFNPDLSCCVCYQEYNIYQALSVPETQNYSTTYTSLSDLDSSWWPDGMIPEELLFVSTCGRHFLCVRCVRKLIHNYENHPINEHNTHFYCPYPFQDCLTPAGNKNIFDHNLIKKMCRTETEWTNYISYANQYAFPGMTPFRCPFLARDDNLCDTIILIDNEELRNTPIGELILECTQSPLCNKRFCYYCRKTINYFHNVCYDCKLSHENEIPNAYNYYFNKSRLLTDTISNATEESTSCTTLHFEESDYLFKNGEISSQIAQEQIIALLHNVNSFIICPVCKISLYKTEKCNGLSHHGIERCYACGRIGFRSRGLAEHWNNYGIEGCFRFDHEAFVKRYVHNFQCNDTICSNHECGDCQIPEHQQGIYDIQHTRHKAYVYHSLKSLSKNIKYDVYEYLHNYCSQYDSENNTNLIDLLPYKQTLVITDANKKRFRDYTEDIVYMNIGTFHPAYLSNPFSNKQITIDVDHFLQEYIIPIPEPIEQTPVSPNLLYRRQTLSPEVLQPLLESVEWRVNNQALIDNDQDLIEHFSNNQDTILQSQPSDELSEIDLSIRSSATEMINRIIQEVETEQHQQVPPSPTPLPTIPSILLPPPRLLPPLRLLPPIPRFPPLPPRIPEVSRPPQLPEIRFNGYSLIYENDPEPEAEHEN</sequence>
<accession>A0A6C0H7X7</accession>
<organism evidence="1">
    <name type="scientific">viral metagenome</name>
    <dbReference type="NCBI Taxonomy" id="1070528"/>
    <lineage>
        <taxon>unclassified sequences</taxon>
        <taxon>metagenomes</taxon>
        <taxon>organismal metagenomes</taxon>
    </lineage>
</organism>
<dbReference type="AlphaFoldDB" id="A0A6C0H7X7"/>